<dbReference type="AlphaFoldDB" id="A0A1N6DSP6"/>
<protein>
    <submittedName>
        <fullName evidence="1">Uncharacterized protein</fullName>
    </submittedName>
</protein>
<dbReference type="Proteomes" id="UP000185221">
    <property type="component" value="Unassembled WGS sequence"/>
</dbReference>
<evidence type="ECO:0000313" key="1">
    <source>
        <dbReference type="EMBL" id="SIN73714.1"/>
    </source>
</evidence>
<keyword evidence="2" id="KW-1185">Reference proteome</keyword>
<reference evidence="2" key="1">
    <citation type="submission" date="2016-11" db="EMBL/GenBank/DDBJ databases">
        <authorList>
            <person name="Varghese N."/>
            <person name="Submissions S."/>
        </authorList>
    </citation>
    <scope>NUCLEOTIDE SEQUENCE [LARGE SCALE GENOMIC DNA]</scope>
    <source>
        <strain evidence="2">DSM 15292</strain>
    </source>
</reference>
<proteinExistence type="predicted"/>
<dbReference type="STRING" id="226505.SAMN05444394_1338"/>
<dbReference type="EMBL" id="FSRC01000001">
    <property type="protein sequence ID" value="SIN73714.1"/>
    <property type="molecule type" value="Genomic_DNA"/>
</dbReference>
<name>A0A1N6DSP6_9BACT</name>
<sequence>MHNAKLYSMPKLKTIFNLQNPLTIKYYYQTT</sequence>
<organism evidence="1 2">
    <name type="scientific">Algoriphagus halophilus</name>
    <dbReference type="NCBI Taxonomy" id="226505"/>
    <lineage>
        <taxon>Bacteria</taxon>
        <taxon>Pseudomonadati</taxon>
        <taxon>Bacteroidota</taxon>
        <taxon>Cytophagia</taxon>
        <taxon>Cytophagales</taxon>
        <taxon>Cyclobacteriaceae</taxon>
        <taxon>Algoriphagus</taxon>
    </lineage>
</organism>
<gene>
    <name evidence="1" type="ORF">SAMN05444394_1338</name>
</gene>
<accession>A0A1N6DSP6</accession>
<evidence type="ECO:0000313" key="2">
    <source>
        <dbReference type="Proteomes" id="UP000185221"/>
    </source>
</evidence>